<evidence type="ECO:0000256" key="3">
    <source>
        <dbReference type="ARBA" id="ARBA00004324"/>
    </source>
</evidence>
<reference evidence="20 21" key="1">
    <citation type="submission" date="2023-09" db="EMBL/GenBank/DDBJ databases">
        <title>Genomes of two closely related lineages of the louse Polyplax serrata with different host specificities.</title>
        <authorList>
            <person name="Martinu J."/>
            <person name="Tarabai H."/>
            <person name="Stefka J."/>
            <person name="Hypsa V."/>
        </authorList>
    </citation>
    <scope>NUCLEOTIDE SEQUENCE [LARGE SCALE GENOMIC DNA]</scope>
    <source>
        <strain evidence="20">98ZLc_SE</strain>
    </source>
</reference>
<evidence type="ECO:0000256" key="7">
    <source>
        <dbReference type="ARBA" id="ARBA00022448"/>
    </source>
</evidence>
<keyword evidence="7" id="KW-0813">Transport</keyword>
<evidence type="ECO:0000256" key="5">
    <source>
        <dbReference type="ARBA" id="ARBA00009548"/>
    </source>
</evidence>
<comment type="caution">
    <text evidence="20">The sequence shown here is derived from an EMBL/GenBank/DDBJ whole genome shotgun (WGS) entry which is preliminary data.</text>
</comment>
<gene>
    <name evidence="20" type="ORF">RUM44_004217</name>
</gene>
<dbReference type="SMART" id="SM01044">
    <property type="entry name" value="Btz"/>
    <property type="match status" value="1"/>
</dbReference>
<feature type="region of interest" description="Disordered" evidence="18">
    <location>
        <begin position="718"/>
        <end position="737"/>
    </location>
</feature>
<feature type="compositionally biased region" description="Polar residues" evidence="18">
    <location>
        <begin position="392"/>
        <end position="433"/>
    </location>
</feature>
<keyword evidence="16" id="KW-0539">Nucleus</keyword>
<keyword evidence="14" id="KW-0866">Nonsense-mediated mRNA decay</keyword>
<evidence type="ECO:0000256" key="8">
    <source>
        <dbReference type="ARBA" id="ARBA00022490"/>
    </source>
</evidence>
<evidence type="ECO:0000256" key="18">
    <source>
        <dbReference type="SAM" id="MobiDB-lite"/>
    </source>
</evidence>
<protein>
    <recommendedName>
        <fullName evidence="6">Protein CASC3</fullName>
    </recommendedName>
</protein>
<keyword evidence="9" id="KW-0507">mRNA processing</keyword>
<keyword evidence="12" id="KW-0810">Translation regulation</keyword>
<dbReference type="InterPro" id="IPR028544">
    <property type="entry name" value="CASC3"/>
</dbReference>
<feature type="compositionally biased region" description="Basic and acidic residues" evidence="18">
    <location>
        <begin position="134"/>
        <end position="154"/>
    </location>
</feature>
<evidence type="ECO:0000256" key="2">
    <source>
        <dbReference type="ARBA" id="ARBA00004279"/>
    </source>
</evidence>
<dbReference type="Proteomes" id="UP001359485">
    <property type="component" value="Unassembled WGS sequence"/>
</dbReference>
<feature type="domain" description="Btz" evidence="19">
    <location>
        <begin position="195"/>
        <end position="310"/>
    </location>
</feature>
<organism evidence="20 21">
    <name type="scientific">Polyplax serrata</name>
    <name type="common">Common mouse louse</name>
    <dbReference type="NCBI Taxonomy" id="468196"/>
    <lineage>
        <taxon>Eukaryota</taxon>
        <taxon>Metazoa</taxon>
        <taxon>Ecdysozoa</taxon>
        <taxon>Arthropoda</taxon>
        <taxon>Hexapoda</taxon>
        <taxon>Insecta</taxon>
        <taxon>Pterygota</taxon>
        <taxon>Neoptera</taxon>
        <taxon>Paraneoptera</taxon>
        <taxon>Psocodea</taxon>
        <taxon>Troctomorpha</taxon>
        <taxon>Phthiraptera</taxon>
        <taxon>Anoplura</taxon>
        <taxon>Polyplacidae</taxon>
        <taxon>Polyplax</taxon>
    </lineage>
</organism>
<evidence type="ECO:0000313" key="20">
    <source>
        <dbReference type="EMBL" id="KAK6633610.1"/>
    </source>
</evidence>
<feature type="compositionally biased region" description="Basic and acidic residues" evidence="18">
    <location>
        <begin position="258"/>
        <end position="271"/>
    </location>
</feature>
<keyword evidence="10" id="KW-0747">Spliceosome</keyword>
<feature type="compositionally biased region" description="Basic and acidic residues" evidence="18">
    <location>
        <begin position="166"/>
        <end position="178"/>
    </location>
</feature>
<evidence type="ECO:0000259" key="19">
    <source>
        <dbReference type="SMART" id="SM01044"/>
    </source>
</evidence>
<proteinExistence type="inferred from homology"/>
<comment type="subcellular location">
    <subcellularLocation>
        <location evidence="2">Cell projection</location>
        <location evidence="2">Dendrite</location>
    </subcellularLocation>
    <subcellularLocation>
        <location evidence="1">Cytoplasm</location>
        <location evidence="1">Stress granule</location>
    </subcellularLocation>
    <subcellularLocation>
        <location evidence="4">Cytoplasm</location>
        <location evidence="4">Perinuclear region</location>
    </subcellularLocation>
    <subcellularLocation>
        <location evidence="3">Nucleus speckle</location>
    </subcellularLocation>
</comment>
<dbReference type="InterPro" id="IPR018545">
    <property type="entry name" value="Btz_dom"/>
</dbReference>
<evidence type="ECO:0000256" key="12">
    <source>
        <dbReference type="ARBA" id="ARBA00022845"/>
    </source>
</evidence>
<feature type="region of interest" description="Disordered" evidence="18">
    <location>
        <begin position="1"/>
        <end position="271"/>
    </location>
</feature>
<feature type="region of interest" description="Disordered" evidence="18">
    <location>
        <begin position="302"/>
        <end position="496"/>
    </location>
</feature>
<evidence type="ECO:0000256" key="10">
    <source>
        <dbReference type="ARBA" id="ARBA00022728"/>
    </source>
</evidence>
<keyword evidence="17" id="KW-0966">Cell projection</keyword>
<evidence type="ECO:0000256" key="14">
    <source>
        <dbReference type="ARBA" id="ARBA00023161"/>
    </source>
</evidence>
<evidence type="ECO:0000256" key="17">
    <source>
        <dbReference type="ARBA" id="ARBA00023273"/>
    </source>
</evidence>
<feature type="compositionally biased region" description="Polar residues" evidence="18">
    <location>
        <begin position="80"/>
        <end position="94"/>
    </location>
</feature>
<feature type="compositionally biased region" description="Low complexity" evidence="18">
    <location>
        <begin position="8"/>
        <end position="36"/>
    </location>
</feature>
<dbReference type="PANTHER" id="PTHR13434">
    <property type="entry name" value="PROTEIN CASC3"/>
    <property type="match status" value="1"/>
</dbReference>
<feature type="compositionally biased region" description="Basic and acidic residues" evidence="18">
    <location>
        <begin position="322"/>
        <end position="332"/>
    </location>
</feature>
<accession>A0ABR1B295</accession>
<evidence type="ECO:0000256" key="16">
    <source>
        <dbReference type="ARBA" id="ARBA00023242"/>
    </source>
</evidence>
<evidence type="ECO:0000256" key="6">
    <source>
        <dbReference type="ARBA" id="ARBA00019964"/>
    </source>
</evidence>
<feature type="compositionally biased region" description="Basic and acidic residues" evidence="18">
    <location>
        <begin position="217"/>
        <end position="233"/>
    </location>
</feature>
<sequence length="737" mass="82861">MANTTQDQQKNVSEENVVNEETQVLQQENGESQEVTVEAKVEEKEKVTEHEDQGEIKSNKEGENEVGVEKNNIKSEEGQSQKLDTGDNSENNVGEINKGVDADTGVGSNINDKVDGEGDADADVGCNVSNKTDGGADSKVDDEVDDEIHGKPDDGGDAGVGCSGSDKVDGGVDSKVDDKIDENDDDDDDDDNDDDVEVEGEGDIEHEDDEVEDEDVPDTKAEMQLDHDQDRRNPQYIPKGGAFYEHDNRTSLGDVEDKDPQEIDKKKKVWKESKEAERWLHDWYKESEQQPKTKAEILETYGYDIRNEEAPPRARRRRKYGRGPDKYDRNWEDEQAYMMKQNSAGRRGKKKSFGKDEFPPLPNRKSDSSIQKTPPKSPGWKKEEESIRKPQKVNNSLEKPSGLHQNNKTDYSATRNGVNSIVSNKRNVSQSKNIVRDEVKPFKQYDRTKWKNNNFRRGKPEEGLKTSKIKSTNQGESQTHRSVESNKNYGAGSDISHVTEGFSQMTFHNKHSNTRDNRQESNEVSEQELDSPANRLNPKRYSKNRKGFTGFFPPEEIVEINPADMKQLQQEQQQKSQHVNLQQQPLNIQNVIRRYPGNYNGNPGYLAPRHIITGIPQQGMSPQGLQQALSPQGIPQQALSPQVPGLQPIDLQQGPIPAQPNFVSQMYIGMDPSTWTSSDTMGPYTGYAPYSANQPSEMYQPPGGITYYNTECQNSNQIRAPLTRREKAAIPILPPPE</sequence>
<keyword evidence="15" id="KW-0508">mRNA splicing</keyword>
<feature type="compositionally biased region" description="Acidic residues" evidence="18">
    <location>
        <begin position="179"/>
        <end position="216"/>
    </location>
</feature>
<keyword evidence="21" id="KW-1185">Reference proteome</keyword>
<comment type="similarity">
    <text evidence="5">Belongs to the CASC3 family.</text>
</comment>
<evidence type="ECO:0000256" key="15">
    <source>
        <dbReference type="ARBA" id="ARBA00023187"/>
    </source>
</evidence>
<keyword evidence="13" id="KW-0694">RNA-binding</keyword>
<dbReference type="Pfam" id="PF09405">
    <property type="entry name" value="Btz"/>
    <property type="match status" value="1"/>
</dbReference>
<dbReference type="PANTHER" id="PTHR13434:SF0">
    <property type="entry name" value="PROTEIN CASC3"/>
    <property type="match status" value="1"/>
</dbReference>
<feature type="compositionally biased region" description="Basic and acidic residues" evidence="18">
    <location>
        <begin position="37"/>
        <end position="79"/>
    </location>
</feature>
<keyword evidence="8" id="KW-0963">Cytoplasm</keyword>
<feature type="compositionally biased region" description="Basic residues" evidence="18">
    <location>
        <begin position="537"/>
        <end position="546"/>
    </location>
</feature>
<evidence type="ECO:0000256" key="9">
    <source>
        <dbReference type="ARBA" id="ARBA00022664"/>
    </source>
</evidence>
<evidence type="ECO:0000256" key="13">
    <source>
        <dbReference type="ARBA" id="ARBA00022884"/>
    </source>
</evidence>
<dbReference type="EMBL" id="JAWJWF010000004">
    <property type="protein sequence ID" value="KAK6633610.1"/>
    <property type="molecule type" value="Genomic_DNA"/>
</dbReference>
<keyword evidence="11" id="KW-0509">mRNA transport</keyword>
<evidence type="ECO:0000256" key="4">
    <source>
        <dbReference type="ARBA" id="ARBA00004556"/>
    </source>
</evidence>
<evidence type="ECO:0000313" key="21">
    <source>
        <dbReference type="Proteomes" id="UP001359485"/>
    </source>
</evidence>
<name>A0ABR1B295_POLSC</name>
<feature type="region of interest" description="Disordered" evidence="18">
    <location>
        <begin position="508"/>
        <end position="551"/>
    </location>
</feature>
<feature type="compositionally biased region" description="Basic and acidic residues" evidence="18">
    <location>
        <begin position="434"/>
        <end position="449"/>
    </location>
</feature>
<evidence type="ECO:0000256" key="1">
    <source>
        <dbReference type="ARBA" id="ARBA00004210"/>
    </source>
</evidence>
<evidence type="ECO:0000256" key="11">
    <source>
        <dbReference type="ARBA" id="ARBA00022816"/>
    </source>
</evidence>